<reference evidence="6 7" key="1">
    <citation type="submission" date="2016-09" db="EMBL/GenBank/DDBJ databases">
        <title>Complete genome of Desulfosporosinus sp. OL.</title>
        <authorList>
            <person name="Mardanov A."/>
            <person name="Beletsky A."/>
            <person name="Panova A."/>
            <person name="Karnachuk O."/>
            <person name="Ravin N."/>
        </authorList>
    </citation>
    <scope>NUCLEOTIDE SEQUENCE [LARGE SCALE GENOMIC DNA]</scope>
    <source>
        <strain evidence="6 7">OL</strain>
    </source>
</reference>
<dbReference type="PROSITE" id="PS00380">
    <property type="entry name" value="RHODANESE_1"/>
    <property type="match status" value="1"/>
</dbReference>
<dbReference type="Proteomes" id="UP000186102">
    <property type="component" value="Unassembled WGS sequence"/>
</dbReference>
<feature type="chain" id="PRO_5012864433" description="thiosulfate sulfurtransferase" evidence="4">
    <location>
        <begin position="25"/>
        <end position="281"/>
    </location>
</feature>
<dbReference type="Gene3D" id="3.40.250.10">
    <property type="entry name" value="Rhodanese-like domain"/>
    <property type="match status" value="2"/>
</dbReference>
<dbReference type="PROSITE" id="PS50206">
    <property type="entry name" value="RHODANESE_3"/>
    <property type="match status" value="2"/>
</dbReference>
<feature type="domain" description="Rhodanese" evidence="5">
    <location>
        <begin position="65"/>
        <end position="179"/>
    </location>
</feature>
<dbReference type="PROSITE" id="PS51257">
    <property type="entry name" value="PROKAR_LIPOPROTEIN"/>
    <property type="match status" value="1"/>
</dbReference>
<dbReference type="EC" id="2.8.1.1" evidence="1"/>
<evidence type="ECO:0000256" key="2">
    <source>
        <dbReference type="ARBA" id="ARBA00022737"/>
    </source>
</evidence>
<comment type="caution">
    <text evidence="6">The sequence shown here is derived from an EMBL/GenBank/DDBJ whole genome shotgun (WGS) entry which is preliminary data.</text>
</comment>
<evidence type="ECO:0000313" key="6">
    <source>
        <dbReference type="EMBL" id="OLN33194.1"/>
    </source>
</evidence>
<dbReference type="InterPro" id="IPR051126">
    <property type="entry name" value="Thiosulfate_sulfurtransferase"/>
</dbReference>
<keyword evidence="7" id="KW-1185">Reference proteome</keyword>
<feature type="domain" description="Rhodanese" evidence="5">
    <location>
        <begin position="210"/>
        <end position="281"/>
    </location>
</feature>
<dbReference type="STRING" id="1888891.DSOL_0921"/>
<dbReference type="InterPro" id="IPR001763">
    <property type="entry name" value="Rhodanese-like_dom"/>
</dbReference>
<accession>A0A1Q8R0S0</accession>
<comment type="catalytic activity">
    <reaction evidence="3">
        <text>thiosulfate + hydrogen cyanide = thiocyanate + sulfite + 2 H(+)</text>
        <dbReference type="Rhea" id="RHEA:16881"/>
        <dbReference type="ChEBI" id="CHEBI:15378"/>
        <dbReference type="ChEBI" id="CHEBI:17359"/>
        <dbReference type="ChEBI" id="CHEBI:18022"/>
        <dbReference type="ChEBI" id="CHEBI:18407"/>
        <dbReference type="ChEBI" id="CHEBI:33542"/>
        <dbReference type="EC" id="2.8.1.1"/>
    </reaction>
</comment>
<dbReference type="EMBL" id="MLBF01000004">
    <property type="protein sequence ID" value="OLN33194.1"/>
    <property type="molecule type" value="Genomic_DNA"/>
</dbReference>
<dbReference type="AlphaFoldDB" id="A0A1Q8R0S0"/>
<dbReference type="InterPro" id="IPR001307">
    <property type="entry name" value="Thiosulphate_STrfase_CS"/>
</dbReference>
<dbReference type="SUPFAM" id="SSF52821">
    <property type="entry name" value="Rhodanese/Cell cycle control phosphatase"/>
    <property type="match status" value="2"/>
</dbReference>
<evidence type="ECO:0000256" key="1">
    <source>
        <dbReference type="ARBA" id="ARBA00012245"/>
    </source>
</evidence>
<dbReference type="InterPro" id="IPR036873">
    <property type="entry name" value="Rhodanese-like_dom_sf"/>
</dbReference>
<keyword evidence="6" id="KW-0808">Transferase</keyword>
<dbReference type="Pfam" id="PF00581">
    <property type="entry name" value="Rhodanese"/>
    <property type="match status" value="1"/>
</dbReference>
<proteinExistence type="predicted"/>
<dbReference type="RefSeq" id="WP_075363691.1">
    <property type="nucleotide sequence ID" value="NZ_MLBF01000004.1"/>
</dbReference>
<evidence type="ECO:0000313" key="7">
    <source>
        <dbReference type="Proteomes" id="UP000186102"/>
    </source>
</evidence>
<dbReference type="OrthoDB" id="9770030at2"/>
<gene>
    <name evidence="6" type="ORF">DSOL_0921</name>
</gene>
<dbReference type="PANTHER" id="PTHR43855:SF1">
    <property type="entry name" value="THIOSULFATE SULFURTRANSFERASE"/>
    <property type="match status" value="1"/>
</dbReference>
<sequence>MFKKRFFSIGALLLSLMILLGACATWPQKPLNSVDSGQTKQAADLSIYPKGDLFITPQELKKRLGDQTAILVDTSKPDVYEKGHIPGAIGIGWHGLSQIVGKPGDPLWGTTLDKEALTKKLESYGVTNSTLVVFTSNVLPGPGSDGRNVWQLRMAGLDNVKLLYGGNPYWKELGYEMTKEASPKPALVTGLILKEFDKSYSADKNYVYTNLGKTVSIDARTEKEYKGSQDAGEARGGHIKGTKNLVWSSVLNENGTPKRPEEIIKRMADLGVTPQDDFVVY</sequence>
<evidence type="ECO:0000256" key="3">
    <source>
        <dbReference type="ARBA" id="ARBA00047549"/>
    </source>
</evidence>
<name>A0A1Q8R0S0_9FIRM</name>
<dbReference type="GO" id="GO:0004792">
    <property type="term" value="F:thiosulfate-cyanide sulfurtransferase activity"/>
    <property type="evidence" value="ECO:0007669"/>
    <property type="project" value="UniProtKB-EC"/>
</dbReference>
<organism evidence="6 7">
    <name type="scientific">Desulfosporosinus metallidurans</name>
    <dbReference type="NCBI Taxonomy" id="1888891"/>
    <lineage>
        <taxon>Bacteria</taxon>
        <taxon>Bacillati</taxon>
        <taxon>Bacillota</taxon>
        <taxon>Clostridia</taxon>
        <taxon>Eubacteriales</taxon>
        <taxon>Desulfitobacteriaceae</taxon>
        <taxon>Desulfosporosinus</taxon>
    </lineage>
</organism>
<keyword evidence="2" id="KW-0677">Repeat</keyword>
<dbReference type="SMART" id="SM00450">
    <property type="entry name" value="RHOD"/>
    <property type="match status" value="1"/>
</dbReference>
<keyword evidence="4" id="KW-0732">Signal</keyword>
<dbReference type="PANTHER" id="PTHR43855">
    <property type="entry name" value="THIOSULFATE SULFURTRANSFERASE"/>
    <property type="match status" value="1"/>
</dbReference>
<evidence type="ECO:0000256" key="4">
    <source>
        <dbReference type="SAM" id="SignalP"/>
    </source>
</evidence>
<evidence type="ECO:0000259" key="5">
    <source>
        <dbReference type="PROSITE" id="PS50206"/>
    </source>
</evidence>
<feature type="signal peptide" evidence="4">
    <location>
        <begin position="1"/>
        <end position="24"/>
    </location>
</feature>
<protein>
    <recommendedName>
        <fullName evidence="1">thiosulfate sulfurtransferase</fullName>
        <ecNumber evidence="1">2.8.1.1</ecNumber>
    </recommendedName>
</protein>